<evidence type="ECO:0008006" key="4">
    <source>
        <dbReference type="Google" id="ProtNLM"/>
    </source>
</evidence>
<dbReference type="GO" id="GO:0014850">
    <property type="term" value="P:response to muscle activity"/>
    <property type="evidence" value="ECO:0007669"/>
    <property type="project" value="TreeGrafter"/>
</dbReference>
<feature type="region of interest" description="Disordered" evidence="1">
    <location>
        <begin position="1223"/>
        <end position="1245"/>
    </location>
</feature>
<feature type="region of interest" description="Disordered" evidence="1">
    <location>
        <begin position="807"/>
        <end position="828"/>
    </location>
</feature>
<feature type="region of interest" description="Disordered" evidence="1">
    <location>
        <begin position="548"/>
        <end position="575"/>
    </location>
</feature>
<dbReference type="GO" id="GO:0005737">
    <property type="term" value="C:cytoplasm"/>
    <property type="evidence" value="ECO:0007669"/>
    <property type="project" value="TreeGrafter"/>
</dbReference>
<dbReference type="GO" id="GO:0006355">
    <property type="term" value="P:regulation of DNA-templated transcription"/>
    <property type="evidence" value="ECO:0007669"/>
    <property type="project" value="InterPro"/>
</dbReference>
<dbReference type="PANTHER" id="PTHR47282:SF1">
    <property type="entry name" value="PGC-1 AND ERR-INDUCED REGULATOR IN MUSCLE PROTEIN 1"/>
    <property type="match status" value="1"/>
</dbReference>
<feature type="region of interest" description="Disordered" evidence="1">
    <location>
        <begin position="742"/>
        <end position="772"/>
    </location>
</feature>
<sequence>MDEFDYSVHISEQDWQCFFQECEECDLLPPSLAGLEDSGMSDMDEVGSQRAWPDAKSRASDAELQIDGPPDCEGPPVELYLSRYGLTGPKHVLSGSEEDLHSETINVFFERLKGFSHCEDCMVQKHQWNVGGGTAGHLKEATEKSDITAAPGNQPEPTLSSSSQVGWRKETAARDTCCSCRHNEPAAIEVDTWTCPDPRLLTNEEDRLQETAKEGRKLRAVWKCGDRNQAICLKPDIEKTPSCALVSGSTDLVNTYMQKGADSQLVGNCSSECKEPGAGQGQGSPVTPRRKRKRKKRVSSEPTQPDRGQETPFRIRRGESEDNSCVRRCDVVREWRTSGDYSSGPVSEAVHTLSPPTDSVSCFLAEARLLSGDADSSKSAAVYPNSPKADRKNLKFPGIANVVMCENGALTKEAAPAGESAVRAVSSSPECGVCNKEPAHMTLQSADSSSAPSSGDNGGTHLQLNSHTPSREEAAPKASEILPVFVTICDTERAASKTCAKKPAISENLPLHSEEWTEDKWSVLNHTASSSYANATALQQTAILPSGHAACARDSPRSQAGERLTSDSRDNTADQRKSVAITSCITFPELTEQSARSTCYNNAEKEEGLTHMSHDRVTPKHRNGHDSLSKDSLSRMCDCELEPQSDSQNMVKVQISPQSSEMNAFDDLMKSAQSSLNLPSDDTIKNAYSSESKTQMKQLESEMSAISNESVNDRLPLNFQNEDWTEEVCQFLRTKDKADLHASQEAQNMKEAESFSPRSRNDGLFTEEKTRECQSSVGDYKLETNPSIIITASEEEKDQMQYVHMPPHFPSKENESTQESAAPTPESMHGVIDPEPVCPAATNQPTPPLYAMSSFWNEMEKLTINDILRLRMVGQAHPGILLQPEDSSTADTSDTADSGYFTHSDDSKPDRSSGDMALMSDFDEEFAQLQAQDSATLGEGSRQSPKPRAVMGDRQQGAAGTEDVFMGSFETALPPPPYGDSAQQCLRKMCKNVSVQNLQTYEAQPCGKIPSNASLHSLHSVYSAHTMESENQHDYEDPFDRVDTSSPIFLSDEEEDLGSPGITFSEIIQYLFGADEPERCTPVADNIAPSYLEGSGTSVAETYDQFFSEFEAESFFYPLACSGHDELVPIFSSSRSATRTHHFPEVYDYFFPDDSPVHSDEDEGQEQTSTWAVTRCDHTATQSHDATAASRSYKDFFPESSYSWSFLWKNPLSLRKARHASYAEPPEGSSSWDLTPVRKSGRASGGGIQAVPTVGLGDGPFQDPLLLGLENSIFRQLAQQQKICSEMQITVADPRVNASLMPLKQADMCLVCIAFASWVLKSVNPQGADTWKAALLANVSALSAIRYLRKYTREEATKKPPLRQIEPA</sequence>
<feature type="compositionally biased region" description="Basic and acidic residues" evidence="1">
    <location>
        <begin position="742"/>
        <end position="753"/>
    </location>
</feature>
<evidence type="ECO:0000313" key="2">
    <source>
        <dbReference type="Ensembl" id="ENSEEEP00000061536.1"/>
    </source>
</evidence>
<feature type="region of interest" description="Disordered" evidence="1">
    <location>
        <begin position="934"/>
        <end position="957"/>
    </location>
</feature>
<evidence type="ECO:0000313" key="3">
    <source>
        <dbReference type="Proteomes" id="UP000314983"/>
    </source>
</evidence>
<reference evidence="2 3" key="1">
    <citation type="submission" date="2020-05" db="EMBL/GenBank/DDBJ databases">
        <title>Electrophorus electricus (electric eel) genome, fEleEle1, primary haplotype.</title>
        <authorList>
            <person name="Myers G."/>
            <person name="Meyer A."/>
            <person name="Fedrigo O."/>
            <person name="Formenti G."/>
            <person name="Rhie A."/>
            <person name="Tracey A."/>
            <person name="Sims Y."/>
            <person name="Jarvis E.D."/>
        </authorList>
    </citation>
    <scope>NUCLEOTIDE SEQUENCE [LARGE SCALE GENOMIC DNA]</scope>
</reference>
<dbReference type="PANTHER" id="PTHR47282">
    <property type="entry name" value="PGC-1 AND ERR-INDUCED REGULATOR IN MUSCLE PROTEIN 1"/>
    <property type="match status" value="1"/>
</dbReference>
<feature type="region of interest" description="Disordered" evidence="1">
    <location>
        <begin position="147"/>
        <end position="167"/>
    </location>
</feature>
<feature type="compositionally biased region" description="Low complexity" evidence="1">
    <location>
        <begin position="886"/>
        <end position="898"/>
    </location>
</feature>
<reference evidence="2" key="3">
    <citation type="submission" date="2025-09" db="UniProtKB">
        <authorList>
            <consortium name="Ensembl"/>
        </authorList>
    </citation>
    <scope>IDENTIFICATION</scope>
</reference>
<organism evidence="2 3">
    <name type="scientific">Electrophorus electricus</name>
    <name type="common">Electric eel</name>
    <name type="synonym">Gymnotus electricus</name>
    <dbReference type="NCBI Taxonomy" id="8005"/>
    <lineage>
        <taxon>Eukaryota</taxon>
        <taxon>Metazoa</taxon>
        <taxon>Chordata</taxon>
        <taxon>Craniata</taxon>
        <taxon>Vertebrata</taxon>
        <taxon>Euteleostomi</taxon>
        <taxon>Actinopterygii</taxon>
        <taxon>Neopterygii</taxon>
        <taxon>Teleostei</taxon>
        <taxon>Ostariophysi</taxon>
        <taxon>Gymnotiformes</taxon>
        <taxon>Gymnotoidei</taxon>
        <taxon>Gymnotidae</taxon>
        <taxon>Electrophorus</taxon>
    </lineage>
</organism>
<accession>A0AAY5EXK8</accession>
<feature type="compositionally biased region" description="Polar residues" evidence="1">
    <location>
        <begin position="155"/>
        <end position="165"/>
    </location>
</feature>
<gene>
    <name evidence="2" type="primary">DLC1</name>
</gene>
<reference evidence="2" key="2">
    <citation type="submission" date="2025-08" db="UniProtKB">
        <authorList>
            <consortium name="Ensembl"/>
        </authorList>
    </citation>
    <scope>IDENTIFICATION</scope>
</reference>
<proteinExistence type="predicted"/>
<feature type="compositionally biased region" description="Basic and acidic residues" evidence="1">
    <location>
        <begin position="903"/>
        <end position="913"/>
    </location>
</feature>
<feature type="compositionally biased region" description="Low complexity" evidence="1">
    <location>
        <begin position="445"/>
        <end position="454"/>
    </location>
</feature>
<name>A0AAY5EXK8_ELEEL</name>
<feature type="region of interest" description="Disordered" evidence="1">
    <location>
        <begin position="881"/>
        <end position="916"/>
    </location>
</feature>
<dbReference type="InterPro" id="IPR043442">
    <property type="entry name" value="Perm1"/>
</dbReference>
<feature type="region of interest" description="Disordered" evidence="1">
    <location>
        <begin position="272"/>
        <end position="317"/>
    </location>
</feature>
<evidence type="ECO:0000256" key="1">
    <source>
        <dbReference type="SAM" id="MobiDB-lite"/>
    </source>
</evidence>
<dbReference type="Proteomes" id="UP000314983">
    <property type="component" value="Chromosome 24"/>
</dbReference>
<feature type="compositionally biased region" description="Basic residues" evidence="1">
    <location>
        <begin position="288"/>
        <end position="297"/>
    </location>
</feature>
<dbReference type="Ensembl" id="ENSEEET00000064229.1">
    <property type="protein sequence ID" value="ENSEEEP00000061536.1"/>
    <property type="gene ID" value="ENSEEEG00000026811.1"/>
</dbReference>
<dbReference type="GO" id="GO:0005634">
    <property type="term" value="C:nucleus"/>
    <property type="evidence" value="ECO:0007669"/>
    <property type="project" value="TreeGrafter"/>
</dbReference>
<keyword evidence="3" id="KW-1185">Reference proteome</keyword>
<feature type="region of interest" description="Disordered" evidence="1">
    <location>
        <begin position="442"/>
        <end position="476"/>
    </location>
</feature>
<protein>
    <recommendedName>
        <fullName evidence="4">PGC-1 and ERR-induced regulator in muscle protein 1</fullName>
    </recommendedName>
</protein>
<feature type="compositionally biased region" description="Basic and acidic residues" evidence="1">
    <location>
        <begin position="564"/>
        <end position="575"/>
    </location>
</feature>
<dbReference type="GeneTree" id="ENSGT01140000282683"/>